<protein>
    <recommendedName>
        <fullName evidence="3">ParB/Sulfiredoxin domain-containing protein</fullName>
    </recommendedName>
</protein>
<proteinExistence type="predicted"/>
<evidence type="ECO:0008006" key="3">
    <source>
        <dbReference type="Google" id="ProtNLM"/>
    </source>
</evidence>
<dbReference type="AlphaFoldDB" id="A0A7Y9NR87"/>
<gene>
    <name evidence="1" type="ORF">HDF12_004488</name>
</gene>
<accession>A0A7Y9NR87</accession>
<dbReference type="EMBL" id="JACCCV010000003">
    <property type="protein sequence ID" value="NYF54066.1"/>
    <property type="molecule type" value="Genomic_DNA"/>
</dbReference>
<comment type="caution">
    <text evidence="1">The sequence shown here is derived from an EMBL/GenBank/DDBJ whole genome shotgun (WGS) entry which is preliminary data.</text>
</comment>
<dbReference type="Gene3D" id="3.90.1530.10">
    <property type="entry name" value="Conserved hypothetical protein from pyrococcus furiosus pfu- 392566-001, ParB domain"/>
    <property type="match status" value="1"/>
</dbReference>
<evidence type="ECO:0000313" key="1">
    <source>
        <dbReference type="EMBL" id="NYF54066.1"/>
    </source>
</evidence>
<evidence type="ECO:0000313" key="2">
    <source>
        <dbReference type="Proteomes" id="UP000534186"/>
    </source>
</evidence>
<organism evidence="1 2">
    <name type="scientific">Tunturiibacter lichenicola</name>
    <dbReference type="NCBI Taxonomy" id="2051959"/>
    <lineage>
        <taxon>Bacteria</taxon>
        <taxon>Pseudomonadati</taxon>
        <taxon>Acidobacteriota</taxon>
        <taxon>Terriglobia</taxon>
        <taxon>Terriglobales</taxon>
        <taxon>Acidobacteriaceae</taxon>
        <taxon>Tunturiibacter</taxon>
    </lineage>
</organism>
<name>A0A7Y9NR87_9BACT</name>
<dbReference type="Proteomes" id="UP000534186">
    <property type="component" value="Unassembled WGS sequence"/>
</dbReference>
<reference evidence="1 2" key="1">
    <citation type="submission" date="2020-07" db="EMBL/GenBank/DDBJ databases">
        <title>Genomic Encyclopedia of Type Strains, Phase IV (KMG-V): Genome sequencing to study the core and pangenomes of soil and plant-associated prokaryotes.</title>
        <authorList>
            <person name="Whitman W."/>
        </authorList>
    </citation>
    <scope>NUCLEOTIDE SEQUENCE [LARGE SCALE GENOMIC DNA]</scope>
    <source>
        <strain evidence="1 2">M8UP30</strain>
    </source>
</reference>
<sequence>MVALETLLVQGKSIPYRRGSVPVSDCLLDPQNPRIQFLVGQKAGNATQTELDGLIWEKDTVKALAQSIQQNGGVYEAIIVQRTGEQYLVREGNCRTVSARHLLDQYPNDSRFMTIPAMIFDSDLTEEDLAVLLADMHVSGKIRWDAYEQAKHIADLYHVYGKTYDWLGNHLRLSKSKINEMLLAHAATKEFLQHHPEPVNVRKFSFFHELMKKRDLREQFKEDPEFKQKFHKWLAEGKLTDAKQVRNLPAILESADAAAALDKTGIDDASRVLIKNDPSLESDLFQAVKRASEQLRKAPASEIQDLKGGNPQKIIMIRDLSRAIEDLYTLAGMQK</sequence>